<feature type="compositionally biased region" description="Polar residues" evidence="5">
    <location>
        <begin position="283"/>
        <end position="293"/>
    </location>
</feature>
<dbReference type="InterPro" id="IPR010655">
    <property type="entry name" value="Clp1_C"/>
</dbReference>
<evidence type="ECO:0000256" key="3">
    <source>
        <dbReference type="ARBA" id="ARBA00022741"/>
    </source>
</evidence>
<name>A0AAV5RKP7_STABA</name>
<keyword evidence="10" id="KW-1185">Reference proteome</keyword>
<sequence>MSRNTVILEPNQEWTFEVLNQDKLSVYLVEGKAEIFGTELAIGREYEFETIKSSVFTYFGCKLQWEGECVEKTLDCPGMLKVANIHFALESMRKKAEENNGNGPVLLVLGAENTGKTSLCKTLVSYATRMSRFPCLVNLDVQSPIYSPPGALTATPISHILDVEEFFGLPPINGPSLTRNKQSLVYTYALLNPNTSTDYFQNQMRLLAEGIQERQNKDSSIRTSGVIIDAPSSLLFSKQQLDYVLSSFKCTAIIVINKNKDNEILKTEDNSVSGIDEKVVISTEESNPQSDDNNSVKKDDEIVNESKIQESLDKHAESEMISEPLDLNFDNVETVYIDELPGVKRNDDVFLRQIQRRVIQEYFFGSNRRNLSPFTITTNLSNLVVYRPLEQQEIAKNEDKSILLVKVIPSAVLQNCLLAVVDAEPTDDVKKIQNAETLGYIHVVEANEERSLIKILLPVPGKLPKNALIMGDVRYHE</sequence>
<organism evidence="9 10">
    <name type="scientific">Starmerella bacillaris</name>
    <name type="common">Yeast</name>
    <name type="synonym">Candida zemplinina</name>
    <dbReference type="NCBI Taxonomy" id="1247836"/>
    <lineage>
        <taxon>Eukaryota</taxon>
        <taxon>Fungi</taxon>
        <taxon>Dikarya</taxon>
        <taxon>Ascomycota</taxon>
        <taxon>Saccharomycotina</taxon>
        <taxon>Dipodascomycetes</taxon>
        <taxon>Dipodascales</taxon>
        <taxon>Trichomonascaceae</taxon>
        <taxon>Starmerella</taxon>
    </lineage>
</organism>
<reference evidence="9 10" key="1">
    <citation type="journal article" date="2023" name="Elife">
        <title>Identification of key yeast species and microbe-microbe interactions impacting larval growth of Drosophila in the wild.</title>
        <authorList>
            <person name="Mure A."/>
            <person name="Sugiura Y."/>
            <person name="Maeda R."/>
            <person name="Honda K."/>
            <person name="Sakurai N."/>
            <person name="Takahashi Y."/>
            <person name="Watada M."/>
            <person name="Katoh T."/>
            <person name="Gotoh A."/>
            <person name="Gotoh Y."/>
            <person name="Taniguchi I."/>
            <person name="Nakamura K."/>
            <person name="Hayashi T."/>
            <person name="Katayama T."/>
            <person name="Uemura T."/>
            <person name="Hattori Y."/>
        </authorList>
    </citation>
    <scope>NUCLEOTIDE SEQUENCE [LARGE SCALE GENOMIC DNA]</scope>
    <source>
        <strain evidence="9 10">SB-73</strain>
    </source>
</reference>
<dbReference type="Gene3D" id="2.40.30.330">
    <property type="entry name" value="Pre-mRNA cleavage complex subunit Clp1, C-terminal domain"/>
    <property type="match status" value="1"/>
</dbReference>
<comment type="caution">
    <text evidence="9">The sequence shown here is derived from an EMBL/GenBank/DDBJ whole genome shotgun (WGS) entry which is preliminary data.</text>
</comment>
<dbReference type="GO" id="GO:0031124">
    <property type="term" value="P:mRNA 3'-end processing"/>
    <property type="evidence" value="ECO:0007669"/>
    <property type="project" value="InterPro"/>
</dbReference>
<gene>
    <name evidence="9" type="ORF">DASB73_021640</name>
</gene>
<dbReference type="GO" id="GO:0006388">
    <property type="term" value="P:tRNA splicing, via endonucleolytic cleavage and ligation"/>
    <property type="evidence" value="ECO:0007669"/>
    <property type="project" value="TreeGrafter"/>
</dbReference>
<dbReference type="GO" id="GO:0005524">
    <property type="term" value="F:ATP binding"/>
    <property type="evidence" value="ECO:0007669"/>
    <property type="project" value="UniProtKB-KW"/>
</dbReference>
<evidence type="ECO:0000256" key="2">
    <source>
        <dbReference type="ARBA" id="ARBA00019824"/>
    </source>
</evidence>
<evidence type="ECO:0000313" key="9">
    <source>
        <dbReference type="EMBL" id="GMM51206.1"/>
    </source>
</evidence>
<dbReference type="InterPro" id="IPR045116">
    <property type="entry name" value="Clp1/Grc3"/>
</dbReference>
<dbReference type="InterPro" id="IPR027417">
    <property type="entry name" value="P-loop_NTPase"/>
</dbReference>
<dbReference type="GO" id="GO:0051731">
    <property type="term" value="F:polynucleotide 5'-hydroxyl-kinase activity"/>
    <property type="evidence" value="ECO:0007669"/>
    <property type="project" value="InterPro"/>
</dbReference>
<feature type="region of interest" description="Disordered" evidence="5">
    <location>
        <begin position="281"/>
        <end position="303"/>
    </location>
</feature>
<dbReference type="Pfam" id="PF16573">
    <property type="entry name" value="CLP1_N"/>
    <property type="match status" value="1"/>
</dbReference>
<evidence type="ECO:0000256" key="1">
    <source>
        <dbReference type="ARBA" id="ARBA00018706"/>
    </source>
</evidence>
<evidence type="ECO:0000256" key="4">
    <source>
        <dbReference type="ARBA" id="ARBA00022840"/>
    </source>
</evidence>
<evidence type="ECO:0000259" key="8">
    <source>
        <dbReference type="Pfam" id="PF16575"/>
    </source>
</evidence>
<protein>
    <recommendedName>
        <fullName evidence="2">Polynucleotide 5'-hydroxyl-kinase GRC3</fullName>
    </recommendedName>
    <alternativeName>
        <fullName evidence="1">Polynucleotide 5'-hydroxyl-kinase grc3</fullName>
    </alternativeName>
</protein>
<dbReference type="SUPFAM" id="SSF52540">
    <property type="entry name" value="P-loop containing nucleoside triphosphate hydrolases"/>
    <property type="match status" value="1"/>
</dbReference>
<dbReference type="GO" id="GO:0005634">
    <property type="term" value="C:nucleus"/>
    <property type="evidence" value="ECO:0007669"/>
    <property type="project" value="TreeGrafter"/>
</dbReference>
<feature type="domain" description="Clp1 P-loop" evidence="8">
    <location>
        <begin position="110"/>
        <end position="272"/>
    </location>
</feature>
<dbReference type="Pfam" id="PF16575">
    <property type="entry name" value="CLP1_P"/>
    <property type="match status" value="1"/>
</dbReference>
<dbReference type="InterPro" id="IPR038238">
    <property type="entry name" value="Clp1_C_sf"/>
</dbReference>
<accession>A0AAV5RKP7</accession>
<evidence type="ECO:0000259" key="6">
    <source>
        <dbReference type="Pfam" id="PF06807"/>
    </source>
</evidence>
<dbReference type="InterPro" id="IPR032324">
    <property type="entry name" value="Clp1_N"/>
</dbReference>
<dbReference type="PANTHER" id="PTHR12755:SF6">
    <property type="entry name" value="POLYRIBONUCLEOTIDE 5'-HYDROXYL-KINASE CLP1"/>
    <property type="match status" value="1"/>
</dbReference>
<dbReference type="InterPro" id="IPR032319">
    <property type="entry name" value="CLP1_P"/>
</dbReference>
<dbReference type="Proteomes" id="UP001362899">
    <property type="component" value="Unassembled WGS sequence"/>
</dbReference>
<keyword evidence="4" id="KW-0067">ATP-binding</keyword>
<dbReference type="Pfam" id="PF06807">
    <property type="entry name" value="Clp1"/>
    <property type="match status" value="1"/>
</dbReference>
<dbReference type="Gene3D" id="2.60.120.1030">
    <property type="entry name" value="Clp1, DNA binding domain"/>
    <property type="match status" value="1"/>
</dbReference>
<evidence type="ECO:0000259" key="7">
    <source>
        <dbReference type="Pfam" id="PF16573"/>
    </source>
</evidence>
<feature type="domain" description="Clp1 C-terminal" evidence="6">
    <location>
        <begin position="371"/>
        <end position="477"/>
    </location>
</feature>
<dbReference type="AlphaFoldDB" id="A0AAV5RKP7"/>
<dbReference type="InterPro" id="IPR038239">
    <property type="entry name" value="Clp1_N_sf"/>
</dbReference>
<dbReference type="PANTHER" id="PTHR12755">
    <property type="entry name" value="CLEAVAGE/POLYADENYLATION FACTOR IA SUBUNIT CLP1P"/>
    <property type="match status" value="1"/>
</dbReference>
<evidence type="ECO:0000313" key="10">
    <source>
        <dbReference type="Proteomes" id="UP001362899"/>
    </source>
</evidence>
<evidence type="ECO:0000256" key="5">
    <source>
        <dbReference type="SAM" id="MobiDB-lite"/>
    </source>
</evidence>
<feature type="domain" description="Clp1 N-terminal" evidence="7">
    <location>
        <begin position="8"/>
        <end position="96"/>
    </location>
</feature>
<keyword evidence="3" id="KW-0547">Nucleotide-binding</keyword>
<dbReference type="EMBL" id="BTGC01000003">
    <property type="protein sequence ID" value="GMM51206.1"/>
    <property type="molecule type" value="Genomic_DNA"/>
</dbReference>
<proteinExistence type="predicted"/>
<dbReference type="Gene3D" id="3.40.50.300">
    <property type="entry name" value="P-loop containing nucleotide triphosphate hydrolases"/>
    <property type="match status" value="1"/>
</dbReference>